<evidence type="ECO:0000313" key="1">
    <source>
        <dbReference type="EMBL" id="ESU35031.1"/>
    </source>
</evidence>
<reference evidence="1 2" key="2">
    <citation type="journal article" date="2013" name="Genome Biol. Evol.">
        <title>Genome sequencing of Giardia lamblia genotypes A2 and B isolates (DH and GS) and comparative analysis with the genomes of genotypes A1 and E (WB and Pig).</title>
        <authorList>
            <person name="Adam R.D."/>
            <person name="Dahlstrom E.W."/>
            <person name="Martens C.A."/>
            <person name="Bruno D.P."/>
            <person name="Barbian K.D."/>
            <person name="Ricklefs S.M."/>
            <person name="Hernandez M.M."/>
            <person name="Narla N.P."/>
            <person name="Patel R.B."/>
            <person name="Porcella S.F."/>
            <person name="Nash T.E."/>
        </authorList>
    </citation>
    <scope>NUCLEOTIDE SEQUENCE [LARGE SCALE GENOMIC DNA]</scope>
    <source>
        <strain evidence="1 2">DH</strain>
    </source>
</reference>
<proteinExistence type="predicted"/>
<name>V6T845_GIAIN</name>
<sequence length="215" mass="24207">MLCTKKCAGLSMLIDAQISMHSSFLPDIPLELVKQYFLDHDYGNLTEGCISIIPRCALQGAPIHAFVAGRGDPIEQRDAFIVLLTRDTDPLTQVQIEAAKVVLVYTTIQELPQLLHRFCTQLYQMIRSSRPLRQKVQYPVQLLAFRAIPGIGRKRAELLHRQYSTLRRFIDALHSENTAQLSSLLPAAQISRLRTLFAVDEPPSSVTTKNGPHVY</sequence>
<dbReference type="VEuPathDB" id="GiardiaDB:DHA2_153119"/>
<dbReference type="AlphaFoldDB" id="V6T845"/>
<gene>
    <name evidence="1" type="ORF">DHA2_153119</name>
</gene>
<protein>
    <submittedName>
        <fullName evidence="1">Uncharacterized protein</fullName>
    </submittedName>
</protein>
<dbReference type="Proteomes" id="UP000018320">
    <property type="component" value="Unassembled WGS sequence"/>
</dbReference>
<dbReference type="VEuPathDB" id="GiardiaDB:GL50803_0026838"/>
<dbReference type="VEuPathDB" id="GiardiaDB:GL50581_502"/>
<dbReference type="EMBL" id="AHGT01000106">
    <property type="protein sequence ID" value="ESU35031.1"/>
    <property type="molecule type" value="Genomic_DNA"/>
</dbReference>
<accession>V6T845</accession>
<evidence type="ECO:0000313" key="2">
    <source>
        <dbReference type="Proteomes" id="UP000018320"/>
    </source>
</evidence>
<organism evidence="1 2">
    <name type="scientific">Giardia intestinalis</name>
    <name type="common">Giardia lamblia</name>
    <dbReference type="NCBI Taxonomy" id="5741"/>
    <lineage>
        <taxon>Eukaryota</taxon>
        <taxon>Metamonada</taxon>
        <taxon>Diplomonadida</taxon>
        <taxon>Hexamitidae</taxon>
        <taxon>Giardiinae</taxon>
        <taxon>Giardia</taxon>
    </lineage>
</organism>
<dbReference type="VEuPathDB" id="GiardiaDB:QR46_4465"/>
<reference evidence="2" key="1">
    <citation type="submission" date="2012-02" db="EMBL/GenBank/DDBJ databases">
        <title>Genome sequencing of Giardia lamblia Genotypes A2 and B isolates (DH and GS) and comparative analysis with the genomes of Genotypes A1 and E (WB and Pig).</title>
        <authorList>
            <person name="Adam R."/>
            <person name="Dahlstrom E."/>
            <person name="Martens C."/>
            <person name="Bruno D."/>
            <person name="Barbian K."/>
            <person name="Porcella S.F."/>
            <person name="Nash T."/>
        </authorList>
    </citation>
    <scope>NUCLEOTIDE SEQUENCE</scope>
    <source>
        <strain evidence="2">DH</strain>
    </source>
</reference>
<comment type="caution">
    <text evidence="1">The sequence shown here is derived from an EMBL/GenBank/DDBJ whole genome shotgun (WGS) entry which is preliminary data.</text>
</comment>